<reference evidence="8 9" key="1">
    <citation type="journal article" date="2024" name="bioRxiv">
        <title>A reference genome for Trichogramma kaykai: A tiny desert-dwelling parasitoid wasp with competing sex-ratio distorters.</title>
        <authorList>
            <person name="Culotta J."/>
            <person name="Lindsey A.R."/>
        </authorList>
    </citation>
    <scope>NUCLEOTIDE SEQUENCE [LARGE SCALE GENOMIC DNA]</scope>
    <source>
        <strain evidence="8 9">KSX58</strain>
    </source>
</reference>
<keyword evidence="1" id="KW-0346">Stress response</keyword>
<sequence length="209" mass="24663">MRSRMTLIPKLVSQMWEQMERPHRLLDQHFGRDFFQPESFFNSSLFEMPRRVPYAYYRPMLELMKEAEEQSSGYSIIKNDKDKFHVALDVKQFKPEEINVKVIDNYIVVEGKHEEKHDDHGTISRHFVRKYMVPEQCDPEKASSTLDSEGLLTITAPRKPEAIENKKERVLKIEKVSTKPQQQQVEGKKEEPQQQQAQAENKQKMAQSQ</sequence>
<dbReference type="Proteomes" id="UP001627154">
    <property type="component" value="Unassembled WGS sequence"/>
</dbReference>
<comment type="caution">
    <text evidence="8">The sequence shown here is derived from an EMBL/GenBank/DDBJ whole genome shotgun (WGS) entry which is preliminary data.</text>
</comment>
<dbReference type="PROSITE" id="PS01031">
    <property type="entry name" value="SHSP"/>
    <property type="match status" value="1"/>
</dbReference>
<keyword evidence="3" id="KW-0479">Metal-binding</keyword>
<evidence type="ECO:0000313" key="9">
    <source>
        <dbReference type="Proteomes" id="UP001627154"/>
    </source>
</evidence>
<dbReference type="Gene3D" id="2.60.40.790">
    <property type="match status" value="1"/>
</dbReference>
<evidence type="ECO:0000256" key="2">
    <source>
        <dbReference type="PIRNR" id="PIRNR036514"/>
    </source>
</evidence>
<dbReference type="InterPro" id="IPR002068">
    <property type="entry name" value="A-crystallin/Hsp20_dom"/>
</dbReference>
<feature type="binding site" evidence="3">
    <location>
        <position position="115"/>
    </location>
    <ligand>
        <name>Zn(2+)</name>
        <dbReference type="ChEBI" id="CHEBI:29105"/>
        <label>1</label>
    </ligand>
</feature>
<name>A0ABD2XP81_9HYME</name>
<evidence type="ECO:0000256" key="1">
    <source>
        <dbReference type="ARBA" id="ARBA00023016"/>
    </source>
</evidence>
<accession>A0ABD2XP81</accession>
<gene>
    <name evidence="8" type="ORF">TKK_000945</name>
</gene>
<feature type="binding site" evidence="3">
    <location>
        <position position="120"/>
    </location>
    <ligand>
        <name>Zn(2+)</name>
        <dbReference type="ChEBI" id="CHEBI:29105"/>
        <label>1</label>
    </ligand>
</feature>
<evidence type="ECO:0000256" key="4">
    <source>
        <dbReference type="PROSITE-ProRule" id="PRU00285"/>
    </source>
</evidence>
<protein>
    <recommendedName>
        <fullName evidence="7">SHSP domain-containing protein</fullName>
    </recommendedName>
</protein>
<dbReference type="PIRSF" id="PIRSF036514">
    <property type="entry name" value="Sm_HSP_B1"/>
    <property type="match status" value="1"/>
</dbReference>
<dbReference type="CDD" id="cd06526">
    <property type="entry name" value="metazoan_ACD"/>
    <property type="match status" value="1"/>
</dbReference>
<comment type="similarity">
    <text evidence="2 4 5">Belongs to the small heat shock protein (HSP20) family.</text>
</comment>
<dbReference type="GO" id="GO:0009408">
    <property type="term" value="P:response to heat"/>
    <property type="evidence" value="ECO:0007669"/>
    <property type="project" value="UniProtKB-ARBA"/>
</dbReference>
<evidence type="ECO:0000256" key="6">
    <source>
        <dbReference type="SAM" id="MobiDB-lite"/>
    </source>
</evidence>
<organism evidence="8 9">
    <name type="scientific">Trichogramma kaykai</name>
    <dbReference type="NCBI Taxonomy" id="54128"/>
    <lineage>
        <taxon>Eukaryota</taxon>
        <taxon>Metazoa</taxon>
        <taxon>Ecdysozoa</taxon>
        <taxon>Arthropoda</taxon>
        <taxon>Hexapoda</taxon>
        <taxon>Insecta</taxon>
        <taxon>Pterygota</taxon>
        <taxon>Neoptera</taxon>
        <taxon>Endopterygota</taxon>
        <taxon>Hymenoptera</taxon>
        <taxon>Apocrita</taxon>
        <taxon>Proctotrupomorpha</taxon>
        <taxon>Chalcidoidea</taxon>
        <taxon>Trichogrammatidae</taxon>
        <taxon>Trichogramma</taxon>
    </lineage>
</organism>
<dbReference type="SUPFAM" id="SSF49764">
    <property type="entry name" value="HSP20-like chaperones"/>
    <property type="match status" value="1"/>
</dbReference>
<dbReference type="Pfam" id="PF00011">
    <property type="entry name" value="HSP20"/>
    <property type="match status" value="1"/>
</dbReference>
<evidence type="ECO:0000259" key="7">
    <source>
        <dbReference type="PROSITE" id="PS01031"/>
    </source>
</evidence>
<dbReference type="EMBL" id="JBJJXI010000018">
    <property type="protein sequence ID" value="KAL3406818.1"/>
    <property type="molecule type" value="Genomic_DNA"/>
</dbReference>
<dbReference type="InterPro" id="IPR055269">
    <property type="entry name" value="Alpha-crystallin/HSP_16"/>
</dbReference>
<evidence type="ECO:0000313" key="8">
    <source>
        <dbReference type="EMBL" id="KAL3406818.1"/>
    </source>
</evidence>
<dbReference type="InterPro" id="IPR008978">
    <property type="entry name" value="HSP20-like_chaperone"/>
</dbReference>
<dbReference type="PANTHER" id="PTHR45640">
    <property type="entry name" value="HEAT SHOCK PROTEIN HSP-12.2-RELATED"/>
    <property type="match status" value="1"/>
</dbReference>
<feature type="binding site" evidence="3">
    <location>
        <position position="113"/>
    </location>
    <ligand>
        <name>Zn(2+)</name>
        <dbReference type="ChEBI" id="CHEBI:29105"/>
        <label>1</label>
    </ligand>
</feature>
<evidence type="ECO:0000256" key="3">
    <source>
        <dbReference type="PIRSR" id="PIRSR036514-1"/>
    </source>
</evidence>
<feature type="region of interest" description="Disordered" evidence="6">
    <location>
        <begin position="172"/>
        <end position="209"/>
    </location>
</feature>
<feature type="compositionally biased region" description="Low complexity" evidence="6">
    <location>
        <begin position="193"/>
        <end position="209"/>
    </location>
</feature>
<dbReference type="AlphaFoldDB" id="A0ABD2XP81"/>
<proteinExistence type="inferred from homology"/>
<evidence type="ECO:0000256" key="5">
    <source>
        <dbReference type="RuleBase" id="RU003616"/>
    </source>
</evidence>
<keyword evidence="9" id="KW-1185">Reference proteome</keyword>
<dbReference type="GO" id="GO:0005737">
    <property type="term" value="C:cytoplasm"/>
    <property type="evidence" value="ECO:0007669"/>
    <property type="project" value="UniProtKB-ARBA"/>
</dbReference>
<feature type="domain" description="SHSP" evidence="7">
    <location>
        <begin position="65"/>
        <end position="174"/>
    </location>
</feature>
<dbReference type="PANTHER" id="PTHR45640:SF13">
    <property type="entry name" value="HEAT SHOCK PROTEIN 22-RELATED"/>
    <property type="match status" value="1"/>
</dbReference>
<dbReference type="InterPro" id="IPR001436">
    <property type="entry name" value="Alpha-crystallin/sHSP_animal"/>
</dbReference>
<keyword evidence="3" id="KW-0862">Zinc</keyword>
<dbReference type="PRINTS" id="PR00299">
    <property type="entry name" value="ACRYSTALLIN"/>
</dbReference>